<keyword evidence="2" id="KW-0418">Kinase</keyword>
<gene>
    <name evidence="2" type="ORF">US11_C0004G0064</name>
</gene>
<comment type="caution">
    <text evidence="2">The sequence shown here is derived from an EMBL/GenBank/DDBJ whole genome shotgun (WGS) entry which is preliminary data.</text>
</comment>
<dbReference type="GO" id="GO:0016301">
    <property type="term" value="F:kinase activity"/>
    <property type="evidence" value="ECO:0007669"/>
    <property type="project" value="UniProtKB-KW"/>
</dbReference>
<organism evidence="2 3">
    <name type="scientific">Candidatus Roizmanbacteria bacterium GW2011_GWA2_36_23</name>
    <dbReference type="NCBI Taxonomy" id="1618480"/>
    <lineage>
        <taxon>Bacteria</taxon>
        <taxon>Candidatus Roizmaniibacteriota</taxon>
    </lineage>
</organism>
<feature type="coiled-coil region" evidence="1">
    <location>
        <begin position="42"/>
        <end position="69"/>
    </location>
</feature>
<dbReference type="Pfam" id="PF13238">
    <property type="entry name" value="AAA_18"/>
    <property type="match status" value="1"/>
</dbReference>
<name>A0A0G0GPR8_9BACT</name>
<dbReference type="SUPFAM" id="SSF52540">
    <property type="entry name" value="P-loop containing nucleoside triphosphate hydrolases"/>
    <property type="match status" value="1"/>
</dbReference>
<protein>
    <submittedName>
        <fullName evidence="2">Cytidylate kinase</fullName>
    </submittedName>
</protein>
<proteinExistence type="predicted"/>
<reference evidence="2 3" key="1">
    <citation type="journal article" date="2015" name="Nature">
        <title>rRNA introns, odd ribosomes, and small enigmatic genomes across a large radiation of phyla.</title>
        <authorList>
            <person name="Brown C.T."/>
            <person name="Hug L.A."/>
            <person name="Thomas B.C."/>
            <person name="Sharon I."/>
            <person name="Castelle C.J."/>
            <person name="Singh A."/>
            <person name="Wilkins M.J."/>
            <person name="Williams K.H."/>
            <person name="Banfield J.F."/>
        </authorList>
    </citation>
    <scope>NUCLEOTIDE SEQUENCE [LARGE SCALE GENOMIC DNA]</scope>
</reference>
<dbReference type="AlphaFoldDB" id="A0A0G0GPR8"/>
<dbReference type="InterPro" id="IPR027417">
    <property type="entry name" value="P-loop_NTPase"/>
</dbReference>
<dbReference type="Proteomes" id="UP000034344">
    <property type="component" value="Unassembled WGS sequence"/>
</dbReference>
<dbReference type="Gene3D" id="3.40.50.300">
    <property type="entry name" value="P-loop containing nucleotide triphosphate hydrolases"/>
    <property type="match status" value="1"/>
</dbReference>
<keyword evidence="1" id="KW-0175">Coiled coil</keyword>
<evidence type="ECO:0000313" key="2">
    <source>
        <dbReference type="EMBL" id="KKQ01794.1"/>
    </source>
</evidence>
<sequence>MKYFNITVSGKICTGKSTLRNLLYKKLNWQTYSTGEIFREYVKNNRLNLEQADEQNEKLAKKIDNQVRILLKTKKYLIVDSWMAGIMAKNLPGILKVLLICKDEIRYKRFANREKVSYDEAKEKVNERYDNWVNKLEKIYNRNDFMDKKHFDIVIDTAYITPQAVMKKVMIELEDSRCG</sequence>
<evidence type="ECO:0000313" key="3">
    <source>
        <dbReference type="Proteomes" id="UP000034344"/>
    </source>
</evidence>
<accession>A0A0G0GPR8</accession>
<evidence type="ECO:0000256" key="1">
    <source>
        <dbReference type="SAM" id="Coils"/>
    </source>
</evidence>
<dbReference type="STRING" id="1618480.US11_C0004G0064"/>
<dbReference type="EMBL" id="LBRS01000004">
    <property type="protein sequence ID" value="KKQ01794.1"/>
    <property type="molecule type" value="Genomic_DNA"/>
</dbReference>
<keyword evidence="2" id="KW-0808">Transferase</keyword>